<reference evidence="10 11" key="1">
    <citation type="submission" date="2024-08" db="EMBL/GenBank/DDBJ databases">
        <title>Tateyamaria sp. nov., isolated from marine algae.</title>
        <authorList>
            <person name="Choi B.J."/>
            <person name="Kim J.M."/>
            <person name="Lee J.K."/>
            <person name="Choi D.G."/>
            <person name="Bayburt H."/>
            <person name="Baek J.H."/>
            <person name="Han D.M."/>
            <person name="Jeon C.O."/>
        </authorList>
    </citation>
    <scope>NUCLEOTIDE SEQUENCE [LARGE SCALE GENOMIC DNA]</scope>
    <source>
        <strain evidence="10 11">KMU-156</strain>
    </source>
</reference>
<evidence type="ECO:0000256" key="5">
    <source>
        <dbReference type="ARBA" id="ARBA00022692"/>
    </source>
</evidence>
<comment type="subcellular location">
    <subcellularLocation>
        <location evidence="1">Endomembrane system</location>
        <topology evidence="1">Multi-pass membrane protein</topology>
    </subcellularLocation>
    <subcellularLocation>
        <location evidence="2">Endoplasmic reticulum membrane</location>
    </subcellularLocation>
</comment>
<evidence type="ECO:0000256" key="1">
    <source>
        <dbReference type="ARBA" id="ARBA00004127"/>
    </source>
</evidence>
<keyword evidence="6" id="KW-0256">Endoplasmic reticulum</keyword>
<sequence>MSVMTHFFPPPASMGTGRETAVTWRFFWPVLLVGFALRLVFAQWADLPLHPDETYQYYEQAYRLVHGYGLIPWEYVFGIRSWLIPLCLAGLLVVADVLGLDQPHEYAFFLKTVLCLISLSLPIAMYRLTQVLWSEQAAILSLLLGCFWHHFLYVAHKPMPGILAMYGLLWLVLWMVRPQTRARVFAFGLMLGLVFTLRYQLVPVLGLLWLIALYRLRAGALGLMLLGNALALALAGGLDWIFWGGFLSSFIDNFRLNFLYDIASNFGEQEVLFYAKRLIVESGGLFVIGLIGVALLWGRIWPVAVAMAIGVLAFHIPAHKELRFVLWIMPLALIGAVLASWLGLRGARGSVAAPVFAVPLGRGGDSRVFGALSRGCAVANPLAGRGGGDARAGADGGCDRGCVQHTVFAVVAHAGLLRLGQTCAAVPLGLGPGSGAGHATGALFSYRHRGGRRGPRRLQPDQPSWHLYLVAKRDAQGRSRP</sequence>
<proteinExistence type="predicted"/>
<keyword evidence="11" id="KW-1185">Reference proteome</keyword>
<feature type="transmembrane region" description="Helical" evidence="9">
    <location>
        <begin position="184"/>
        <end position="211"/>
    </location>
</feature>
<feature type="transmembrane region" description="Helical" evidence="9">
    <location>
        <begin position="223"/>
        <end position="251"/>
    </location>
</feature>
<organism evidence="10 11">
    <name type="scientific">Tateyamaria armeniaca</name>
    <dbReference type="NCBI Taxonomy" id="2518930"/>
    <lineage>
        <taxon>Bacteria</taxon>
        <taxon>Pseudomonadati</taxon>
        <taxon>Pseudomonadota</taxon>
        <taxon>Alphaproteobacteria</taxon>
        <taxon>Rhodobacterales</taxon>
        <taxon>Roseobacteraceae</taxon>
        <taxon>Tateyamaria</taxon>
    </lineage>
</organism>
<keyword evidence="3" id="KW-0328">Glycosyltransferase</keyword>
<evidence type="ECO:0000313" key="11">
    <source>
        <dbReference type="Proteomes" id="UP001627408"/>
    </source>
</evidence>
<feature type="transmembrane region" description="Helical" evidence="9">
    <location>
        <begin position="271"/>
        <end position="293"/>
    </location>
</feature>
<keyword evidence="7 9" id="KW-1133">Transmembrane helix</keyword>
<protein>
    <recommendedName>
        <fullName evidence="12">Mannosyltransferase</fullName>
    </recommendedName>
</protein>
<evidence type="ECO:0000256" key="7">
    <source>
        <dbReference type="ARBA" id="ARBA00022989"/>
    </source>
</evidence>
<feature type="transmembrane region" description="Helical" evidence="9">
    <location>
        <begin position="82"/>
        <end position="99"/>
    </location>
</feature>
<evidence type="ECO:0000256" key="4">
    <source>
        <dbReference type="ARBA" id="ARBA00022679"/>
    </source>
</evidence>
<dbReference type="InterPro" id="IPR005599">
    <property type="entry name" value="GPI_mannosylTrfase"/>
</dbReference>
<keyword evidence="4" id="KW-0808">Transferase</keyword>
<dbReference type="PANTHER" id="PTHR22760">
    <property type="entry name" value="GLYCOSYLTRANSFERASE"/>
    <property type="match status" value="1"/>
</dbReference>
<comment type="caution">
    <text evidence="10">The sequence shown here is derived from an EMBL/GenBank/DDBJ whole genome shotgun (WGS) entry which is preliminary data.</text>
</comment>
<evidence type="ECO:0000256" key="6">
    <source>
        <dbReference type="ARBA" id="ARBA00022824"/>
    </source>
</evidence>
<evidence type="ECO:0000256" key="9">
    <source>
        <dbReference type="SAM" id="Phobius"/>
    </source>
</evidence>
<feature type="transmembrane region" description="Helical" evidence="9">
    <location>
        <begin position="106"/>
        <end position="125"/>
    </location>
</feature>
<feature type="transmembrane region" description="Helical" evidence="9">
    <location>
        <begin position="162"/>
        <end position="178"/>
    </location>
</feature>
<evidence type="ECO:0008006" key="12">
    <source>
        <dbReference type="Google" id="ProtNLM"/>
    </source>
</evidence>
<evidence type="ECO:0000256" key="2">
    <source>
        <dbReference type="ARBA" id="ARBA00004586"/>
    </source>
</evidence>
<keyword evidence="8 9" id="KW-0472">Membrane</keyword>
<evidence type="ECO:0000256" key="8">
    <source>
        <dbReference type="ARBA" id="ARBA00023136"/>
    </source>
</evidence>
<keyword evidence="5 9" id="KW-0812">Transmembrane</keyword>
<dbReference type="Pfam" id="PF03901">
    <property type="entry name" value="Glyco_transf_22"/>
    <property type="match status" value="1"/>
</dbReference>
<dbReference type="RefSeq" id="WP_407590090.1">
    <property type="nucleotide sequence ID" value="NZ_JBHDIY010000001.1"/>
</dbReference>
<evidence type="ECO:0000313" key="10">
    <source>
        <dbReference type="EMBL" id="MFL4468335.1"/>
    </source>
</evidence>
<dbReference type="Proteomes" id="UP001627408">
    <property type="component" value="Unassembled WGS sequence"/>
</dbReference>
<dbReference type="EMBL" id="JBHDIY010000001">
    <property type="protein sequence ID" value="MFL4468335.1"/>
    <property type="molecule type" value="Genomic_DNA"/>
</dbReference>
<name>A0ABW8UN94_9RHOB</name>
<feature type="transmembrane region" description="Helical" evidence="9">
    <location>
        <begin position="324"/>
        <end position="344"/>
    </location>
</feature>
<evidence type="ECO:0000256" key="3">
    <source>
        <dbReference type="ARBA" id="ARBA00022676"/>
    </source>
</evidence>
<gene>
    <name evidence="10" type="ORF">ACERZ8_00055</name>
</gene>
<accession>A0ABW8UN94</accession>
<feature type="transmembrane region" description="Helical" evidence="9">
    <location>
        <begin position="137"/>
        <end position="155"/>
    </location>
</feature>